<gene>
    <name evidence="1" type="ORF">SAMN05216241_1067</name>
</gene>
<dbReference type="EMBL" id="FNCE01000006">
    <property type="protein sequence ID" value="SDG14601.1"/>
    <property type="molecule type" value="Genomic_DNA"/>
</dbReference>
<dbReference type="OrthoDB" id="9807414at2"/>
<dbReference type="Gene3D" id="3.40.50.2000">
    <property type="entry name" value="Glycogen Phosphorylase B"/>
    <property type="match status" value="1"/>
</dbReference>
<protein>
    <submittedName>
        <fullName evidence="1">Uncharacterized protein</fullName>
    </submittedName>
</protein>
<dbReference type="Proteomes" id="UP000199415">
    <property type="component" value="Unassembled WGS sequence"/>
</dbReference>
<sequence length="405" mass="45436">MKVVFLSPMCVLDTRSGAALEMRTLLGWLSEAGHEAYSISATLFDGRHEFPMTAAVGAEGAAAHNQGKMLRFWRDGVRHHVLYTKSTQGRHLERDEAQRLLTKTDEILRELQPDVVIGYGSDTLSKKLWESARRHTRTLVFYLANASYQYPDVFQTFDHVLCPSPYLRDLYRERLGINPGVLRTMIHENNRAPAHEVTSVASIGSRSSGFITFINPTGDKGATLVMKLVEMAWAKRPDFTFLLVEGRVSADAWREIKPDFVTMPNIWWIPNQQDMRRVYKRTAALLFPSFIQEAAGRAITEAQLGGIPVLGANRGGIPDQLNGGGFCFDLPDALLEKYTNVPNAHIVQPWFDTLQRLMDDDAYYMQAVQRAHRAAEPFEPAQRKKDAVAEMLALADQREAAGAAS</sequence>
<dbReference type="AlphaFoldDB" id="A0A1G7RV25"/>
<organism evidence="1 2">
    <name type="scientific">Limimonas halophila</name>
    <dbReference type="NCBI Taxonomy" id="1082479"/>
    <lineage>
        <taxon>Bacteria</taxon>
        <taxon>Pseudomonadati</taxon>
        <taxon>Pseudomonadota</taxon>
        <taxon>Alphaproteobacteria</taxon>
        <taxon>Rhodospirillales</taxon>
        <taxon>Rhodovibrionaceae</taxon>
        <taxon>Limimonas</taxon>
    </lineage>
</organism>
<accession>A0A1G7RV25</accession>
<keyword evidence="2" id="KW-1185">Reference proteome</keyword>
<evidence type="ECO:0000313" key="2">
    <source>
        <dbReference type="Proteomes" id="UP000199415"/>
    </source>
</evidence>
<dbReference type="SUPFAM" id="SSF53756">
    <property type="entry name" value="UDP-Glycosyltransferase/glycogen phosphorylase"/>
    <property type="match status" value="1"/>
</dbReference>
<evidence type="ECO:0000313" key="1">
    <source>
        <dbReference type="EMBL" id="SDG14601.1"/>
    </source>
</evidence>
<name>A0A1G7RV25_9PROT</name>
<dbReference type="RefSeq" id="WP_143006217.1">
    <property type="nucleotide sequence ID" value="NZ_FNCE01000006.1"/>
</dbReference>
<dbReference type="STRING" id="1082479.SAMN05216241_1067"/>
<reference evidence="1 2" key="1">
    <citation type="submission" date="2016-10" db="EMBL/GenBank/DDBJ databases">
        <authorList>
            <person name="de Groot N.N."/>
        </authorList>
    </citation>
    <scope>NUCLEOTIDE SEQUENCE [LARGE SCALE GENOMIC DNA]</scope>
    <source>
        <strain evidence="1 2">DSM 25584</strain>
    </source>
</reference>
<proteinExistence type="predicted"/>